<dbReference type="InterPro" id="IPR017850">
    <property type="entry name" value="Alkaline_phosphatase_core_sf"/>
</dbReference>
<evidence type="ECO:0000256" key="5">
    <source>
        <dbReference type="SAM" id="MobiDB-lite"/>
    </source>
</evidence>
<dbReference type="InterPro" id="IPR000917">
    <property type="entry name" value="Sulfatase_N"/>
</dbReference>
<proteinExistence type="inferred from homology"/>
<dbReference type="GO" id="GO:0043890">
    <property type="term" value="F:N-acetylgalactosamine-6-sulfatase activity"/>
    <property type="evidence" value="ECO:0007669"/>
    <property type="project" value="UniProtKB-EC"/>
</dbReference>
<dbReference type="AlphaFoldDB" id="F0SIC6"/>
<evidence type="ECO:0000313" key="8">
    <source>
        <dbReference type="Proteomes" id="UP000006860"/>
    </source>
</evidence>
<dbReference type="HOGENOM" id="CLU_006332_10_4_0"/>
<comment type="similarity">
    <text evidence="1">Belongs to the sulfatase family.</text>
</comment>
<evidence type="ECO:0000256" key="2">
    <source>
        <dbReference type="ARBA" id="ARBA00022723"/>
    </source>
</evidence>
<evidence type="ECO:0000256" key="4">
    <source>
        <dbReference type="ARBA" id="ARBA00022837"/>
    </source>
</evidence>
<dbReference type="EMBL" id="CP002546">
    <property type="protein sequence ID" value="ADY58515.1"/>
    <property type="molecule type" value="Genomic_DNA"/>
</dbReference>
<dbReference type="InterPro" id="IPR050738">
    <property type="entry name" value="Sulfatase"/>
</dbReference>
<evidence type="ECO:0000259" key="6">
    <source>
        <dbReference type="Pfam" id="PF00884"/>
    </source>
</evidence>
<dbReference type="Proteomes" id="UP000006860">
    <property type="component" value="Chromosome"/>
</dbReference>
<feature type="region of interest" description="Disordered" evidence="5">
    <location>
        <begin position="451"/>
        <end position="497"/>
    </location>
</feature>
<dbReference type="STRING" id="756272.Plabr_0892"/>
<dbReference type="InterPro" id="IPR024607">
    <property type="entry name" value="Sulfatase_CS"/>
</dbReference>
<dbReference type="EC" id="3.1.6.4" evidence="7"/>
<dbReference type="GO" id="GO:0004065">
    <property type="term" value="F:arylsulfatase activity"/>
    <property type="evidence" value="ECO:0007669"/>
    <property type="project" value="TreeGrafter"/>
</dbReference>
<dbReference type="PROSITE" id="PS00523">
    <property type="entry name" value="SULFATASE_1"/>
    <property type="match status" value="1"/>
</dbReference>
<dbReference type="PANTHER" id="PTHR42693">
    <property type="entry name" value="ARYLSULFATASE FAMILY MEMBER"/>
    <property type="match status" value="1"/>
</dbReference>
<dbReference type="KEGG" id="pbs:Plabr_0892"/>
<dbReference type="Gene3D" id="3.30.1120.10">
    <property type="match status" value="1"/>
</dbReference>
<evidence type="ECO:0000256" key="3">
    <source>
        <dbReference type="ARBA" id="ARBA00022801"/>
    </source>
</evidence>
<reference evidence="8" key="1">
    <citation type="submission" date="2011-02" db="EMBL/GenBank/DDBJ databases">
        <title>The complete genome of Planctomyces brasiliensis DSM 5305.</title>
        <authorList>
            <person name="Lucas S."/>
            <person name="Copeland A."/>
            <person name="Lapidus A."/>
            <person name="Bruce D."/>
            <person name="Goodwin L."/>
            <person name="Pitluck S."/>
            <person name="Kyrpides N."/>
            <person name="Mavromatis K."/>
            <person name="Pagani I."/>
            <person name="Ivanova N."/>
            <person name="Ovchinnikova G."/>
            <person name="Lu M."/>
            <person name="Detter J.C."/>
            <person name="Han C."/>
            <person name="Land M."/>
            <person name="Hauser L."/>
            <person name="Markowitz V."/>
            <person name="Cheng J.-F."/>
            <person name="Hugenholtz P."/>
            <person name="Woyke T."/>
            <person name="Wu D."/>
            <person name="Tindall B."/>
            <person name="Pomrenke H.G."/>
            <person name="Brambilla E."/>
            <person name="Klenk H.-P."/>
            <person name="Eisen J.A."/>
        </authorList>
    </citation>
    <scope>NUCLEOTIDE SEQUENCE [LARGE SCALE GENOMIC DNA]</scope>
    <source>
        <strain evidence="8">ATCC 49424 / DSM 5305 / JCM 21570 / NBRC 103401 / IFAM 1448</strain>
    </source>
</reference>
<feature type="compositionally biased region" description="Basic and acidic residues" evidence="5">
    <location>
        <begin position="451"/>
        <end position="467"/>
    </location>
</feature>
<dbReference type="RefSeq" id="WP_013627255.1">
    <property type="nucleotide sequence ID" value="NC_015174.1"/>
</dbReference>
<accession>F0SIC6</accession>
<dbReference type="Gene3D" id="3.40.720.10">
    <property type="entry name" value="Alkaline Phosphatase, subunit A"/>
    <property type="match status" value="1"/>
</dbReference>
<keyword evidence="3 7" id="KW-0378">Hydrolase</keyword>
<keyword evidence="2" id="KW-0479">Metal-binding</keyword>
<evidence type="ECO:0000313" key="7">
    <source>
        <dbReference type="EMBL" id="ADY58515.1"/>
    </source>
</evidence>
<evidence type="ECO:0000256" key="1">
    <source>
        <dbReference type="ARBA" id="ARBA00008779"/>
    </source>
</evidence>
<protein>
    <submittedName>
        <fullName evidence="7">N-acetylgalactosamine-6-sulfatase</fullName>
        <ecNumber evidence="7">3.1.6.4</ecNumber>
    </submittedName>
</protein>
<feature type="compositionally biased region" description="Polar residues" evidence="5">
    <location>
        <begin position="468"/>
        <end position="481"/>
    </location>
</feature>
<keyword evidence="4" id="KW-0106">Calcium</keyword>
<dbReference type="SUPFAM" id="SSF53649">
    <property type="entry name" value="Alkaline phosphatase-like"/>
    <property type="match status" value="1"/>
</dbReference>
<dbReference type="GO" id="GO:0046872">
    <property type="term" value="F:metal ion binding"/>
    <property type="evidence" value="ECO:0007669"/>
    <property type="project" value="UniProtKB-KW"/>
</dbReference>
<dbReference type="PANTHER" id="PTHR42693:SF53">
    <property type="entry name" value="ENDO-4-O-SULFATASE"/>
    <property type="match status" value="1"/>
</dbReference>
<feature type="domain" description="Sulfatase N-terminal" evidence="6">
    <location>
        <begin position="45"/>
        <end position="338"/>
    </location>
</feature>
<sequence length="497" mass="54943">MTDRREQTPSLFALLSRSCPAWLLALVFCLSSLASLSAGEIPKRPNIILCMADDQGWGDVGYYGSSPVQTPVLDEMAANGLRFDRFYAAAPVCSPTRGSVMTGRHPNRFGCFSWGYSLRPQEITVAEALKEAGYLTGHFGKWHLGSTYASSPVSPGNSGFDTWYSSPNFYENDPLMSWKGQVIQAKGESSRVPVDYALDFIRSAESQDQPFLAVIWFGSPHLPHEAIDELKALYPDQPDKVAHFLGELTGIDRAMGVLRNELRVMGIEKETMLWYTSDNGALKVGSTNGLRGNKGDLYEGGLRVPAIIEWPGVIEKHRVIDQVCGTVDIYPTVVDVVGAEVENNHPLDGQSLVPVIEGKTIERDQPLGFWVYPAKGHRTPSSEFLEQQRLRQLAGDFSDPEAETGKIGALVPTENPQGHAALVDGDWKLHRIPKKDSTEMKYTLYNLKKDPAEKKDVAGDNQDRVDTMKQQLSDWQTSVIESLNGEDYATEASAEQE</sequence>
<dbReference type="eggNOG" id="COG3119">
    <property type="taxonomic scope" value="Bacteria"/>
</dbReference>
<name>F0SIC6_RUBBR</name>
<organism evidence="7 8">
    <name type="scientific">Rubinisphaera brasiliensis (strain ATCC 49424 / DSM 5305 / JCM 21570 / IAM 15109 / NBRC 103401 / IFAM 1448)</name>
    <name type="common">Planctomyces brasiliensis</name>
    <dbReference type="NCBI Taxonomy" id="756272"/>
    <lineage>
        <taxon>Bacteria</taxon>
        <taxon>Pseudomonadati</taxon>
        <taxon>Planctomycetota</taxon>
        <taxon>Planctomycetia</taxon>
        <taxon>Planctomycetales</taxon>
        <taxon>Planctomycetaceae</taxon>
        <taxon>Rubinisphaera</taxon>
    </lineage>
</organism>
<keyword evidence="8" id="KW-1185">Reference proteome</keyword>
<gene>
    <name evidence="7" type="ordered locus">Plabr_0892</name>
</gene>
<dbReference type="Pfam" id="PF00884">
    <property type="entry name" value="Sulfatase"/>
    <property type="match status" value="1"/>
</dbReference>